<dbReference type="PROSITE" id="PS51450">
    <property type="entry name" value="LRR"/>
    <property type="match status" value="1"/>
</dbReference>
<reference evidence="6 7" key="1">
    <citation type="submission" date="2023-09" db="EMBL/GenBank/DDBJ databases">
        <title>Genomes of two closely related lineages of the louse Polyplax serrata with different host specificities.</title>
        <authorList>
            <person name="Martinu J."/>
            <person name="Tarabai H."/>
            <person name="Stefka J."/>
            <person name="Hypsa V."/>
        </authorList>
    </citation>
    <scope>NUCLEOTIDE SEQUENCE [LARGE SCALE GENOMIC DNA]</scope>
    <source>
        <strain evidence="6">98ZLc_SE</strain>
    </source>
</reference>
<dbReference type="InterPro" id="IPR032675">
    <property type="entry name" value="LRR_dom_sf"/>
</dbReference>
<dbReference type="InterPro" id="IPR050333">
    <property type="entry name" value="SLRP"/>
</dbReference>
<protein>
    <recommendedName>
        <fullName evidence="5">LRRCT domain-containing protein</fullName>
    </recommendedName>
</protein>
<dbReference type="Proteomes" id="UP001359485">
    <property type="component" value="Unassembled WGS sequence"/>
</dbReference>
<dbReference type="SMART" id="SM00082">
    <property type="entry name" value="LRRCT"/>
    <property type="match status" value="1"/>
</dbReference>
<dbReference type="InterPro" id="IPR003591">
    <property type="entry name" value="Leu-rich_rpt_typical-subtyp"/>
</dbReference>
<evidence type="ECO:0000313" key="6">
    <source>
        <dbReference type="EMBL" id="KAK6633883.1"/>
    </source>
</evidence>
<evidence type="ECO:0000256" key="2">
    <source>
        <dbReference type="ARBA" id="ARBA00022729"/>
    </source>
</evidence>
<keyword evidence="4" id="KW-1133">Transmembrane helix</keyword>
<dbReference type="Gene3D" id="3.80.10.10">
    <property type="entry name" value="Ribonuclease Inhibitor"/>
    <property type="match status" value="2"/>
</dbReference>
<dbReference type="Pfam" id="PF13855">
    <property type="entry name" value="LRR_8"/>
    <property type="match status" value="3"/>
</dbReference>
<evidence type="ECO:0000259" key="5">
    <source>
        <dbReference type="SMART" id="SM00082"/>
    </source>
</evidence>
<dbReference type="PANTHER" id="PTHR45712:SF28">
    <property type="entry name" value="LEUCINE-RICH REPEAT-CONTAINING PROTEIN 70-LIKE"/>
    <property type="match status" value="1"/>
</dbReference>
<evidence type="ECO:0000256" key="1">
    <source>
        <dbReference type="ARBA" id="ARBA00022614"/>
    </source>
</evidence>
<keyword evidence="4" id="KW-0812">Transmembrane</keyword>
<dbReference type="EMBL" id="JAWJWF010000004">
    <property type="protein sequence ID" value="KAK6633883.1"/>
    <property type="molecule type" value="Genomic_DNA"/>
</dbReference>
<keyword evidence="3" id="KW-0677">Repeat</keyword>
<proteinExistence type="predicted"/>
<keyword evidence="4" id="KW-0472">Membrane</keyword>
<evidence type="ECO:0000313" key="7">
    <source>
        <dbReference type="Proteomes" id="UP001359485"/>
    </source>
</evidence>
<dbReference type="SUPFAM" id="SSF52058">
    <property type="entry name" value="L domain-like"/>
    <property type="match status" value="1"/>
</dbReference>
<comment type="caution">
    <text evidence="6">The sequence shown here is derived from an EMBL/GenBank/DDBJ whole genome shotgun (WGS) entry which is preliminary data.</text>
</comment>
<dbReference type="PANTHER" id="PTHR45712">
    <property type="entry name" value="AGAP008170-PA"/>
    <property type="match status" value="1"/>
</dbReference>
<accession>A0ABR1B3F0</accession>
<dbReference type="SMART" id="SM00369">
    <property type="entry name" value="LRR_TYP"/>
    <property type="match status" value="6"/>
</dbReference>
<gene>
    <name evidence="6" type="ORF">RUM44_004490</name>
</gene>
<keyword evidence="2" id="KW-0732">Signal</keyword>
<organism evidence="6 7">
    <name type="scientific">Polyplax serrata</name>
    <name type="common">Common mouse louse</name>
    <dbReference type="NCBI Taxonomy" id="468196"/>
    <lineage>
        <taxon>Eukaryota</taxon>
        <taxon>Metazoa</taxon>
        <taxon>Ecdysozoa</taxon>
        <taxon>Arthropoda</taxon>
        <taxon>Hexapoda</taxon>
        <taxon>Insecta</taxon>
        <taxon>Pterygota</taxon>
        <taxon>Neoptera</taxon>
        <taxon>Paraneoptera</taxon>
        <taxon>Psocodea</taxon>
        <taxon>Troctomorpha</taxon>
        <taxon>Phthiraptera</taxon>
        <taxon>Anoplura</taxon>
        <taxon>Polyplacidae</taxon>
        <taxon>Polyplax</taxon>
    </lineage>
</organism>
<keyword evidence="1" id="KW-0433">Leucine-rich repeat</keyword>
<name>A0ABR1B3F0_POLSC</name>
<evidence type="ECO:0000256" key="4">
    <source>
        <dbReference type="SAM" id="Phobius"/>
    </source>
</evidence>
<sequence>MTNCGAESAQWDSVCGLCTCVNEEINCRGLKLNQTFRSEVMSKLSNSSYKEAYFDNNYIGHLTPLPRLPFVKLSYRNNRIVKIDDRTFRALTSLEELDLSSNELTSINLNPSVFEGPFDVGFYEPLQLKILDLSGNELHTLHQDLFEHLPHLEQLYLKGNPFKILDKPTVIAISSLPNLKVLDLSFTMIKNLPPGFLHTPKKLQELVLMGNLFKEVPSDVLEESHDLKILNLNDNPIKVLSTERPFPEMPSLTQLHISYMPNLTRIEEGSLSGLTNLVYLYCRMNDQLVYISPKLFSRNDTEERWPNLVKLDISDNALKYIDHNLLMPVWTTLKHINILGNPLVCDCENQWIVTELVPLLRNISNPNNGLECAEPEAMRGQRFVALHDRNYTMRCLDAYGNHPENDGPFLISIFIIVILVLVIGLGLVMWVRNNNVCRQGGRNNYHRAFYRPTQQEDSERY</sequence>
<keyword evidence="7" id="KW-1185">Reference proteome</keyword>
<evidence type="ECO:0000256" key="3">
    <source>
        <dbReference type="ARBA" id="ARBA00022737"/>
    </source>
</evidence>
<feature type="domain" description="LRRCT" evidence="5">
    <location>
        <begin position="341"/>
        <end position="396"/>
    </location>
</feature>
<dbReference type="InterPro" id="IPR000483">
    <property type="entry name" value="Cys-rich_flank_reg_C"/>
</dbReference>
<feature type="transmembrane region" description="Helical" evidence="4">
    <location>
        <begin position="409"/>
        <end position="431"/>
    </location>
</feature>
<dbReference type="InterPro" id="IPR001611">
    <property type="entry name" value="Leu-rich_rpt"/>
</dbReference>